<dbReference type="RefSeq" id="WP_142343376.1">
    <property type="nucleotide sequence ID" value="NZ_NUIQ01000158.1"/>
</dbReference>
<reference evidence="2 3" key="1">
    <citation type="submission" date="2017-09" db="EMBL/GenBank/DDBJ databases">
        <title>Large-scale bioinformatics analysis of Bacillus genomes uncovers conserved roles of natural products in bacterial physiology.</title>
        <authorList>
            <consortium name="Agbiome Team Llc"/>
            <person name="Bleich R.M."/>
            <person name="Grubbs K.J."/>
            <person name="Santa Maria K.C."/>
            <person name="Allen S.E."/>
            <person name="Farag S."/>
            <person name="Shank E.A."/>
            <person name="Bowers A."/>
        </authorList>
    </citation>
    <scope>NUCLEOTIDE SEQUENCE [LARGE SCALE GENOMIC DNA]</scope>
    <source>
        <strain evidence="2 3">AFS049141</strain>
    </source>
</reference>
<evidence type="ECO:0000313" key="3">
    <source>
        <dbReference type="Proteomes" id="UP000223834"/>
    </source>
</evidence>
<accession>A0A9X7C9J2</accession>
<dbReference type="InterPro" id="IPR004291">
    <property type="entry name" value="Transposase_IS66_central"/>
</dbReference>
<dbReference type="AlphaFoldDB" id="A0A9X7C9J2"/>
<sequence>SYSRTAAYIRDQFGHTISEGTLVHMNRVFGERLNIFEKKAKSHLLQSSIVHFDETVIRVNRERQWLHTMSTKDINLQVVHTKCGKETMNEIGVLPHFSGIAVHDGWTSYFGYK</sequence>
<evidence type="ECO:0000259" key="1">
    <source>
        <dbReference type="Pfam" id="PF03050"/>
    </source>
</evidence>
<evidence type="ECO:0000313" key="2">
    <source>
        <dbReference type="EMBL" id="PGO73403.1"/>
    </source>
</evidence>
<comment type="caution">
    <text evidence="2">The sequence shown here is derived from an EMBL/GenBank/DDBJ whole genome shotgun (WGS) entry which is preliminary data.</text>
</comment>
<feature type="non-terminal residue" evidence="2">
    <location>
        <position position="1"/>
    </location>
</feature>
<dbReference type="InterPro" id="IPR052344">
    <property type="entry name" value="Transposase-related"/>
</dbReference>
<proteinExistence type="predicted"/>
<gene>
    <name evidence="2" type="ORF">CN980_18910</name>
</gene>
<organism evidence="2 3">
    <name type="scientific">Bacillus cereus</name>
    <dbReference type="NCBI Taxonomy" id="1396"/>
    <lineage>
        <taxon>Bacteria</taxon>
        <taxon>Bacillati</taxon>
        <taxon>Bacillota</taxon>
        <taxon>Bacilli</taxon>
        <taxon>Bacillales</taxon>
        <taxon>Bacillaceae</taxon>
        <taxon>Bacillus</taxon>
        <taxon>Bacillus cereus group</taxon>
    </lineage>
</organism>
<protein>
    <submittedName>
        <fullName evidence="2">Transposase</fullName>
    </submittedName>
</protein>
<dbReference type="PANTHER" id="PTHR33678">
    <property type="entry name" value="BLL1576 PROTEIN"/>
    <property type="match status" value="1"/>
</dbReference>
<feature type="non-terminal residue" evidence="2">
    <location>
        <position position="113"/>
    </location>
</feature>
<dbReference type="Proteomes" id="UP000223834">
    <property type="component" value="Unassembled WGS sequence"/>
</dbReference>
<name>A0A9X7C9J2_BACCE</name>
<dbReference type="PANTHER" id="PTHR33678:SF1">
    <property type="entry name" value="BLL1576 PROTEIN"/>
    <property type="match status" value="1"/>
</dbReference>
<feature type="domain" description="Transposase IS66 central" evidence="1">
    <location>
        <begin position="2"/>
        <end position="110"/>
    </location>
</feature>
<dbReference type="EMBL" id="NUIQ01000158">
    <property type="protein sequence ID" value="PGO73403.1"/>
    <property type="molecule type" value="Genomic_DNA"/>
</dbReference>
<dbReference type="Pfam" id="PF03050">
    <property type="entry name" value="DDE_Tnp_IS66"/>
    <property type="match status" value="1"/>
</dbReference>